<dbReference type="HOGENOM" id="CLU_105745_0_0_5"/>
<sequence length="225" mass="22894">MIDFARASGFSLLAMVLVVSATPVGASELDAPIPPAGAVQVRTAEDGDGAAGPGRTGSAPRGNPLWSLPLERLEATRARPLFSPSRRPPAAVEVPPPPAPAAPVAAAPARPRVTLIGTVVGVGDAYGIFLDPTSNAVVRLRTGESFEGWVLRSVSVRDALMQNGRNSVVLALPASGSGGATPAARGPDGTPLLARPGRPAGERPTAHIIAPYRPPPALSDIESSH</sequence>
<evidence type="ECO:0000256" key="2">
    <source>
        <dbReference type="SAM" id="SignalP"/>
    </source>
</evidence>
<organism evidence="3 4">
    <name type="scientific">Xanthobacter autotrophicus (strain ATCC BAA-1158 / Py2)</name>
    <dbReference type="NCBI Taxonomy" id="78245"/>
    <lineage>
        <taxon>Bacteria</taxon>
        <taxon>Pseudomonadati</taxon>
        <taxon>Pseudomonadota</taxon>
        <taxon>Alphaproteobacteria</taxon>
        <taxon>Hyphomicrobiales</taxon>
        <taxon>Xanthobacteraceae</taxon>
        <taxon>Xanthobacter</taxon>
    </lineage>
</organism>
<evidence type="ECO:0008006" key="5">
    <source>
        <dbReference type="Google" id="ProtNLM"/>
    </source>
</evidence>
<gene>
    <name evidence="3" type="ordered locus">Xaut_2116</name>
</gene>
<feature type="signal peptide" evidence="2">
    <location>
        <begin position="1"/>
        <end position="26"/>
    </location>
</feature>
<dbReference type="KEGG" id="xau:Xaut_2116"/>
<name>A7IH67_XANP2</name>
<protein>
    <recommendedName>
        <fullName evidence="5">General secretion pathway protein N</fullName>
    </recommendedName>
</protein>
<proteinExistence type="predicted"/>
<evidence type="ECO:0000313" key="3">
    <source>
        <dbReference type="EMBL" id="ABS67360.1"/>
    </source>
</evidence>
<keyword evidence="4" id="KW-1185">Reference proteome</keyword>
<dbReference type="AlphaFoldDB" id="A7IH67"/>
<evidence type="ECO:0000313" key="4">
    <source>
        <dbReference type="Proteomes" id="UP000002417"/>
    </source>
</evidence>
<dbReference type="eggNOG" id="ENOG50333QC">
    <property type="taxonomic scope" value="Bacteria"/>
</dbReference>
<feature type="region of interest" description="Disordered" evidence="1">
    <location>
        <begin position="45"/>
        <end position="64"/>
    </location>
</feature>
<reference evidence="3 4" key="1">
    <citation type="submission" date="2007-07" db="EMBL/GenBank/DDBJ databases">
        <title>Complete sequence of chromosome of Xanthobacter autotrophicus Py2.</title>
        <authorList>
            <consortium name="US DOE Joint Genome Institute"/>
            <person name="Copeland A."/>
            <person name="Lucas S."/>
            <person name="Lapidus A."/>
            <person name="Barry K."/>
            <person name="Glavina del Rio T."/>
            <person name="Hammon N."/>
            <person name="Israni S."/>
            <person name="Dalin E."/>
            <person name="Tice H."/>
            <person name="Pitluck S."/>
            <person name="Sims D."/>
            <person name="Brettin T."/>
            <person name="Bruce D."/>
            <person name="Detter J.C."/>
            <person name="Han C."/>
            <person name="Tapia R."/>
            <person name="Brainard J."/>
            <person name="Schmutz J."/>
            <person name="Larimer F."/>
            <person name="Land M."/>
            <person name="Hauser L."/>
            <person name="Kyrpides N."/>
            <person name="Kim E."/>
            <person name="Ensigns S.A."/>
            <person name="Richardson P."/>
        </authorList>
    </citation>
    <scope>NUCLEOTIDE SEQUENCE [LARGE SCALE GENOMIC DNA]</scope>
    <source>
        <strain evidence="4">ATCC BAA-1158 / Py2</strain>
    </source>
</reference>
<dbReference type="STRING" id="78245.Xaut_2116"/>
<feature type="region of interest" description="Disordered" evidence="1">
    <location>
        <begin position="176"/>
        <end position="225"/>
    </location>
</feature>
<keyword evidence="2" id="KW-0732">Signal</keyword>
<feature type="chain" id="PRO_5002707880" description="General secretion pathway protein N" evidence="2">
    <location>
        <begin position="27"/>
        <end position="225"/>
    </location>
</feature>
<evidence type="ECO:0000256" key="1">
    <source>
        <dbReference type="SAM" id="MobiDB-lite"/>
    </source>
</evidence>
<dbReference type="OrthoDB" id="8366079at2"/>
<accession>A7IH67</accession>
<dbReference type="Proteomes" id="UP000002417">
    <property type="component" value="Chromosome"/>
</dbReference>
<dbReference type="EMBL" id="CP000781">
    <property type="protein sequence ID" value="ABS67360.1"/>
    <property type="molecule type" value="Genomic_DNA"/>
</dbReference>